<dbReference type="AlphaFoldDB" id="A0A7C2N703"/>
<protein>
    <recommendedName>
        <fullName evidence="1">SCP2 domain-containing protein</fullName>
    </recommendedName>
</protein>
<reference evidence="2" key="1">
    <citation type="journal article" date="2020" name="mSystems">
        <title>Genome- and Community-Level Interaction Insights into Carbon Utilization and Element Cycling Functions of Hydrothermarchaeota in Hydrothermal Sediment.</title>
        <authorList>
            <person name="Zhou Z."/>
            <person name="Liu Y."/>
            <person name="Xu W."/>
            <person name="Pan J."/>
            <person name="Luo Z.H."/>
            <person name="Li M."/>
        </authorList>
    </citation>
    <scope>NUCLEOTIDE SEQUENCE [LARGE SCALE GENOMIC DNA]</scope>
    <source>
        <strain evidence="2">SpSt-12</strain>
    </source>
</reference>
<gene>
    <name evidence="2" type="ORF">ENN70_04730</name>
</gene>
<evidence type="ECO:0000259" key="1">
    <source>
        <dbReference type="Pfam" id="PF02036"/>
    </source>
</evidence>
<dbReference type="Gene3D" id="3.30.1050.10">
    <property type="entry name" value="SCP2 sterol-binding domain"/>
    <property type="match status" value="1"/>
</dbReference>
<proteinExistence type="predicted"/>
<feature type="domain" description="SCP2" evidence="1">
    <location>
        <begin position="4"/>
        <end position="73"/>
    </location>
</feature>
<organism evidence="2">
    <name type="scientific">Archaeoglobus fulgidus</name>
    <dbReference type="NCBI Taxonomy" id="2234"/>
    <lineage>
        <taxon>Archaea</taxon>
        <taxon>Methanobacteriati</taxon>
        <taxon>Methanobacteriota</taxon>
        <taxon>Archaeoglobi</taxon>
        <taxon>Archaeoglobales</taxon>
        <taxon>Archaeoglobaceae</taxon>
        <taxon>Archaeoglobus</taxon>
    </lineage>
</organism>
<name>A0A7C2N703_ARCFL</name>
<dbReference type="InterPro" id="IPR003033">
    <property type="entry name" value="SCP2_sterol-bd_dom"/>
</dbReference>
<evidence type="ECO:0000313" key="2">
    <source>
        <dbReference type="EMBL" id="HET21382.1"/>
    </source>
</evidence>
<dbReference type="EMBL" id="DSCQ01000061">
    <property type="protein sequence ID" value="HET21382.1"/>
    <property type="molecule type" value="Genomic_DNA"/>
</dbReference>
<dbReference type="InterPro" id="IPR036527">
    <property type="entry name" value="SCP2_sterol-bd_dom_sf"/>
</dbReference>
<comment type="caution">
    <text evidence="2">The sequence shown here is derived from an EMBL/GenBank/DDBJ whole genome shotgun (WGS) entry which is preliminary data.</text>
</comment>
<sequence length="74" mass="8125">MNAAATVEFKNGKITVYNGKPAKGKYSLISSDFETINSLATGKAGLLKTLGLILRRKLRIKGIRMARKFQKLLA</sequence>
<dbReference type="Pfam" id="PF02036">
    <property type="entry name" value="SCP2"/>
    <property type="match status" value="1"/>
</dbReference>
<accession>A0A7C2N703</accession>